<comment type="similarity">
    <text evidence="1">Belongs to the Tango6 family.</text>
</comment>
<dbReference type="InterPro" id="IPR019451">
    <property type="entry name" value="Rtp1_C1"/>
</dbReference>
<feature type="domain" description="RNA polymerase II assembly factor Rtp1 C-terminal" evidence="3">
    <location>
        <begin position="598"/>
        <end position="722"/>
    </location>
</feature>
<dbReference type="Proteomes" id="UP000800092">
    <property type="component" value="Unassembled WGS sequence"/>
</dbReference>
<dbReference type="InterPro" id="IPR016024">
    <property type="entry name" value="ARM-type_fold"/>
</dbReference>
<protein>
    <recommendedName>
        <fullName evidence="3">RNA polymerase II assembly factor Rtp1 C-terminal domain-containing protein</fullName>
    </recommendedName>
</protein>
<evidence type="ECO:0000313" key="4">
    <source>
        <dbReference type="EMBL" id="KAF2239969.1"/>
    </source>
</evidence>
<accession>A0A6A6HQ29</accession>
<feature type="region of interest" description="Disordered" evidence="2">
    <location>
        <begin position="759"/>
        <end position="798"/>
    </location>
</feature>
<proteinExistence type="inferred from homology"/>
<keyword evidence="5" id="KW-1185">Reference proteome</keyword>
<dbReference type="PANTHER" id="PTHR20959">
    <property type="entry name" value="TRANSPORT AND GOLGI ORGANIZATION PROTEIN 6 FAMILY MEMBER"/>
    <property type="match status" value="1"/>
</dbReference>
<gene>
    <name evidence="4" type="ORF">EV356DRAFT_6523</name>
</gene>
<reference evidence="4" key="1">
    <citation type="journal article" date="2020" name="Stud. Mycol.">
        <title>101 Dothideomycetes genomes: a test case for predicting lifestyles and emergence of pathogens.</title>
        <authorList>
            <person name="Haridas S."/>
            <person name="Albert R."/>
            <person name="Binder M."/>
            <person name="Bloem J."/>
            <person name="Labutti K."/>
            <person name="Salamov A."/>
            <person name="Andreopoulos B."/>
            <person name="Baker S."/>
            <person name="Barry K."/>
            <person name="Bills G."/>
            <person name="Bluhm B."/>
            <person name="Cannon C."/>
            <person name="Castanera R."/>
            <person name="Culley D."/>
            <person name="Daum C."/>
            <person name="Ezra D."/>
            <person name="Gonzalez J."/>
            <person name="Henrissat B."/>
            <person name="Kuo A."/>
            <person name="Liang C."/>
            <person name="Lipzen A."/>
            <person name="Lutzoni F."/>
            <person name="Magnuson J."/>
            <person name="Mondo S."/>
            <person name="Nolan M."/>
            <person name="Ohm R."/>
            <person name="Pangilinan J."/>
            <person name="Park H.-J."/>
            <person name="Ramirez L."/>
            <person name="Alfaro M."/>
            <person name="Sun H."/>
            <person name="Tritt A."/>
            <person name="Yoshinaga Y."/>
            <person name="Zwiers L.-H."/>
            <person name="Turgeon B."/>
            <person name="Goodwin S."/>
            <person name="Spatafora J."/>
            <person name="Crous P."/>
            <person name="Grigoriev I."/>
        </authorList>
    </citation>
    <scope>NUCLEOTIDE SEQUENCE</scope>
    <source>
        <strain evidence="4">Tuck. ex Michener</strain>
    </source>
</reference>
<evidence type="ECO:0000313" key="5">
    <source>
        <dbReference type="Proteomes" id="UP000800092"/>
    </source>
</evidence>
<evidence type="ECO:0000256" key="1">
    <source>
        <dbReference type="ARBA" id="ARBA00005724"/>
    </source>
</evidence>
<dbReference type="OrthoDB" id="39591at2759"/>
<dbReference type="SUPFAM" id="SSF48371">
    <property type="entry name" value="ARM repeat"/>
    <property type="match status" value="1"/>
</dbReference>
<feature type="compositionally biased region" description="Polar residues" evidence="2">
    <location>
        <begin position="759"/>
        <end position="771"/>
    </location>
</feature>
<dbReference type="EMBL" id="ML991771">
    <property type="protein sequence ID" value="KAF2239969.1"/>
    <property type="molecule type" value="Genomic_DNA"/>
</dbReference>
<dbReference type="GO" id="GO:0009306">
    <property type="term" value="P:protein secretion"/>
    <property type="evidence" value="ECO:0007669"/>
    <property type="project" value="TreeGrafter"/>
</dbReference>
<name>A0A6A6HQ29_VIRVR</name>
<evidence type="ECO:0000259" key="3">
    <source>
        <dbReference type="Pfam" id="PF10363"/>
    </source>
</evidence>
<evidence type="ECO:0000256" key="2">
    <source>
        <dbReference type="SAM" id="MobiDB-lite"/>
    </source>
</evidence>
<dbReference type="InterPro" id="IPR039600">
    <property type="entry name" value="TANGO6/Rtp1"/>
</dbReference>
<dbReference type="Pfam" id="PF10363">
    <property type="entry name" value="RTP1_C1"/>
    <property type="match status" value="1"/>
</dbReference>
<sequence>MPLVVIATETGKGIEPILRDNVLPIITCAAAIAIDPSAKSAAPVESPFQTFHDFADRLPMVILLPLLTSLVRSIKDPNLHGLFATELAVLPLRDHGVQHIIEFIASSLVPPSAVKESHGDLQSQDQEIPMSLEALQQASRLLSSVPESLDTHEYFESVAPQLLSLLDGTCGTTMATAAAYIIGTGILGKRSTGAPGTVGWELLAKPLIETINPELNQQSGQPLAPRAPGRIPLGKVLVSSTQLDLALRRLSKIILSHPNPGLTKRLLRSLILPLWGLTSSKEEPSADRSTPSTAWDLLETYIRLYASAEQISDVAKNLLFDGPPEWILVVGDDGHFGIQPRDESQQGTSKLLDQMTDLDRRTNLFVKLLSDCDLQNHVLCAVFSNTVKDWLSSQKAIDSASSSALRVPERFLFRPLIGLRLATEMVTHFQDNLASQTLEVVRIVGWLLAEVAQSFDNDTNSDQVTASLTLAQLGEISQAAVRDSQANVSKQPSSESLTIAAISISLLDTALQTPDADLVPGAKQHLESIKASIKIIGQRSRDLPLSLMTSMTSVESRMDTILHGKDSVDPSIERTEKIPSKGPEAALDRLDEDRQVYRVAMAKFSSQQPPVRVEGLSSLSALINASSPAVDVPATTVMLLTMLSEDDPMRIKTRSVRSPDQSDPEEADPYVVLATLSTLTQLAKYEPRIVIPLLLDTYLDRSTSHSLDARLRIAEALGSTVDAFFSQRTPESVPQTIREHFIVQIAEAALILSSRRSRNIPNAQPANTSTSPPQPPPPLADEEHTLPTPPPPNNHDETLHHILSSWSLTPHNEEDLRLRASALSLLSRLLSSSSSSILPLLGTTPLLSTIVDTACAVLRFERGPENAIARRAAAVLLVAFVRAVAGVWEDEGEEGLMRAGRGGDVEQMVEKVGVLVESVASGVGEEDELVRGHLGVLMEELDAWKVRRVVGIEEARGPEGAGMTGELRLKRLRGLGVDVEKEVWESGEERRLIEEVED</sequence>
<dbReference type="AlphaFoldDB" id="A0A6A6HQ29"/>
<organism evidence="4 5">
    <name type="scientific">Viridothelium virens</name>
    <name type="common">Speckled blister lichen</name>
    <name type="synonym">Trypethelium virens</name>
    <dbReference type="NCBI Taxonomy" id="1048519"/>
    <lineage>
        <taxon>Eukaryota</taxon>
        <taxon>Fungi</taxon>
        <taxon>Dikarya</taxon>
        <taxon>Ascomycota</taxon>
        <taxon>Pezizomycotina</taxon>
        <taxon>Dothideomycetes</taxon>
        <taxon>Dothideomycetes incertae sedis</taxon>
        <taxon>Trypetheliales</taxon>
        <taxon>Trypetheliaceae</taxon>
        <taxon>Viridothelium</taxon>
    </lineage>
</organism>
<dbReference type="PANTHER" id="PTHR20959:SF1">
    <property type="entry name" value="TRANSPORT AND GOLGI ORGANIZATION PROTEIN 6 HOMOLOG"/>
    <property type="match status" value="1"/>
</dbReference>